<feature type="chain" id="PRO_5039686439" evidence="6">
    <location>
        <begin position="23"/>
        <end position="553"/>
    </location>
</feature>
<evidence type="ECO:0000313" key="8">
    <source>
        <dbReference type="EMBL" id="RSU00336.1"/>
    </source>
</evidence>
<dbReference type="InterPro" id="IPR039424">
    <property type="entry name" value="SBP_5"/>
</dbReference>
<proteinExistence type="inferred from homology"/>
<dbReference type="EMBL" id="NGJX01000012">
    <property type="protein sequence ID" value="RSU00336.1"/>
    <property type="molecule type" value="Genomic_DNA"/>
</dbReference>
<evidence type="ECO:0000256" key="6">
    <source>
        <dbReference type="SAM" id="SignalP"/>
    </source>
</evidence>
<dbReference type="InterPro" id="IPR030678">
    <property type="entry name" value="Peptide/Ni-bd"/>
</dbReference>
<dbReference type="Gene3D" id="3.10.105.10">
    <property type="entry name" value="Dipeptide-binding Protein, Domain 3"/>
    <property type="match status" value="1"/>
</dbReference>
<dbReference type="PIRSF" id="PIRSF002741">
    <property type="entry name" value="MppA"/>
    <property type="match status" value="1"/>
</dbReference>
<comment type="caution">
    <text evidence="8">The sequence shown here is derived from an EMBL/GenBank/DDBJ whole genome shotgun (WGS) entry which is preliminary data.</text>
</comment>
<keyword evidence="9" id="KW-1185">Reference proteome</keyword>
<feature type="domain" description="Solute-binding protein family 5" evidence="7">
    <location>
        <begin position="85"/>
        <end position="474"/>
    </location>
</feature>
<dbReference type="Proteomes" id="UP000288197">
    <property type="component" value="Unassembled WGS sequence"/>
</dbReference>
<keyword evidence="3" id="KW-0813">Transport</keyword>
<dbReference type="Gene3D" id="3.90.76.10">
    <property type="entry name" value="Dipeptide-binding Protein, Domain 1"/>
    <property type="match status" value="1"/>
</dbReference>
<evidence type="ECO:0000256" key="1">
    <source>
        <dbReference type="ARBA" id="ARBA00004196"/>
    </source>
</evidence>
<dbReference type="GO" id="GO:0043190">
    <property type="term" value="C:ATP-binding cassette (ABC) transporter complex"/>
    <property type="evidence" value="ECO:0007669"/>
    <property type="project" value="InterPro"/>
</dbReference>
<evidence type="ECO:0000256" key="2">
    <source>
        <dbReference type="ARBA" id="ARBA00005695"/>
    </source>
</evidence>
<dbReference type="InterPro" id="IPR000914">
    <property type="entry name" value="SBP_5_dom"/>
</dbReference>
<evidence type="ECO:0000256" key="4">
    <source>
        <dbReference type="ARBA" id="ARBA00022729"/>
    </source>
</evidence>
<comment type="subcellular location">
    <subcellularLocation>
        <location evidence="1">Cell envelope</location>
    </subcellularLocation>
</comment>
<dbReference type="AlphaFoldDB" id="A0A430A1R5"/>
<dbReference type="GO" id="GO:0030288">
    <property type="term" value="C:outer membrane-bounded periplasmic space"/>
    <property type="evidence" value="ECO:0007669"/>
    <property type="project" value="UniProtKB-ARBA"/>
</dbReference>
<evidence type="ECO:0000256" key="5">
    <source>
        <dbReference type="ARBA" id="ARBA00022856"/>
    </source>
</evidence>
<reference evidence="8 9" key="1">
    <citation type="submission" date="2017-05" db="EMBL/GenBank/DDBJ databases">
        <title>Vagococcus spp. assemblies.</title>
        <authorList>
            <person name="Gulvik C.A."/>
        </authorList>
    </citation>
    <scope>NUCLEOTIDE SEQUENCE [LARGE SCALE GENOMIC DNA]</scope>
    <source>
        <strain evidence="8 9">NCFB 2497</strain>
    </source>
</reference>
<dbReference type="PANTHER" id="PTHR30290">
    <property type="entry name" value="PERIPLASMIC BINDING COMPONENT OF ABC TRANSPORTER"/>
    <property type="match status" value="1"/>
</dbReference>
<dbReference type="FunFam" id="3.10.105.10:FF:000001">
    <property type="entry name" value="Oligopeptide ABC transporter, oligopeptide-binding protein"/>
    <property type="match status" value="1"/>
</dbReference>
<dbReference type="SUPFAM" id="SSF53850">
    <property type="entry name" value="Periplasmic binding protein-like II"/>
    <property type="match status" value="1"/>
</dbReference>
<gene>
    <name evidence="8" type="ORF">CBF32_10760</name>
</gene>
<feature type="signal peptide" evidence="6">
    <location>
        <begin position="1"/>
        <end position="22"/>
    </location>
</feature>
<keyword evidence="4 6" id="KW-0732">Signal</keyword>
<organism evidence="8 9">
    <name type="scientific">Vagococcus fluvialis</name>
    <dbReference type="NCBI Taxonomy" id="2738"/>
    <lineage>
        <taxon>Bacteria</taxon>
        <taxon>Bacillati</taxon>
        <taxon>Bacillota</taxon>
        <taxon>Bacilli</taxon>
        <taxon>Lactobacillales</taxon>
        <taxon>Enterococcaceae</taxon>
        <taxon>Vagococcus</taxon>
    </lineage>
</organism>
<evidence type="ECO:0000313" key="9">
    <source>
        <dbReference type="Proteomes" id="UP000288197"/>
    </source>
</evidence>
<evidence type="ECO:0000256" key="3">
    <source>
        <dbReference type="ARBA" id="ARBA00022448"/>
    </source>
</evidence>
<dbReference type="PANTHER" id="PTHR30290:SF10">
    <property type="entry name" value="PERIPLASMIC OLIGOPEPTIDE-BINDING PROTEIN-RELATED"/>
    <property type="match status" value="1"/>
</dbReference>
<dbReference type="GO" id="GO:1904680">
    <property type="term" value="F:peptide transmembrane transporter activity"/>
    <property type="evidence" value="ECO:0007669"/>
    <property type="project" value="TreeGrafter"/>
</dbReference>
<dbReference type="CDD" id="cd08504">
    <property type="entry name" value="PBP2_OppA"/>
    <property type="match status" value="1"/>
</dbReference>
<sequence length="553" mass="62125">MRKKQYLKLGILVMGTMLLASCGNQETTKEKTTKNKDTSTESRTINLMEQTEIGSLDTIFTQDEASVNLQANVFEGLYQLDEKDNVQPAIAKELPKISEDGKTYTIKLREDSKWSNGDPVTANDFVFAWQKMADPANQANYFFLLDGTVENGTAIINGDKKPDELGIEAKDDYTLEIRLEKPVTYFTSMLTFTPFFPQNQKYVEEKGKEYGTSSDAIVSNGAYLIKDWNQASMSWDLEKNPDYYAVDEVKNDKLHFEVIKEANTAYNLFESGELDIATISGDLAVNNKENPNFKAVQTSKIYYLKLNQVRNGKPSIFANENVRKAIAYGLDKETLTESIVSDGSRPVYGYVPYGFVSNPKTGVDYREEAGDVAKTDSKKAKEYLEKAKVELNGEVTVEFLSKDGDSDKRIAEYIQGQLQETLPGLKLDIKTVPQQNSIELTKKGDYEIAMGTWAPDYQDPTSFLGNLKSGNNSGYSNPKFDDLLDDAANKYGNDPVKRWETLIAAEKIMVEDDAAIVPLFQQYRGQLVNDKLTGITRHLFGSTMTYKTLKIED</sequence>
<dbReference type="FunFam" id="3.90.76.10:FF:000001">
    <property type="entry name" value="Oligopeptide ABC transporter substrate-binding protein"/>
    <property type="match status" value="1"/>
</dbReference>
<dbReference type="GO" id="GO:0015833">
    <property type="term" value="P:peptide transport"/>
    <property type="evidence" value="ECO:0007669"/>
    <property type="project" value="UniProtKB-KW"/>
</dbReference>
<keyword evidence="5" id="KW-0571">Peptide transport</keyword>
<protein>
    <submittedName>
        <fullName evidence="8">Peptide ABC transporter substrate-binding protein</fullName>
    </submittedName>
</protein>
<dbReference type="Gene3D" id="3.40.190.10">
    <property type="entry name" value="Periplasmic binding protein-like II"/>
    <property type="match status" value="1"/>
</dbReference>
<name>A0A430A1R5_9ENTE</name>
<dbReference type="Pfam" id="PF00496">
    <property type="entry name" value="SBP_bac_5"/>
    <property type="match status" value="1"/>
</dbReference>
<dbReference type="RefSeq" id="WP_114290241.1">
    <property type="nucleotide sequence ID" value="NZ_CP081459.1"/>
</dbReference>
<dbReference type="GeneID" id="63147150"/>
<accession>A0A430A1R5</accession>
<comment type="similarity">
    <text evidence="2">Belongs to the bacterial solute-binding protein 5 family.</text>
</comment>
<dbReference type="PROSITE" id="PS51257">
    <property type="entry name" value="PROKAR_LIPOPROTEIN"/>
    <property type="match status" value="1"/>
</dbReference>
<dbReference type="OrthoDB" id="2255988at2"/>
<evidence type="ECO:0000259" key="7">
    <source>
        <dbReference type="Pfam" id="PF00496"/>
    </source>
</evidence>
<keyword evidence="5" id="KW-0653">Protein transport</keyword>